<accession>A0A103ZHI0</accession>
<evidence type="ECO:0000313" key="5">
    <source>
        <dbReference type="EMBL" id="KVK80142.1"/>
    </source>
</evidence>
<evidence type="ECO:0000256" key="1">
    <source>
        <dbReference type="ARBA" id="ARBA00022603"/>
    </source>
</evidence>
<dbReference type="SMART" id="SM00650">
    <property type="entry name" value="rADc"/>
    <property type="match status" value="1"/>
</dbReference>
<dbReference type="InterPro" id="IPR020598">
    <property type="entry name" value="rRNA_Ade_methylase_Trfase_N"/>
</dbReference>
<dbReference type="AlphaFoldDB" id="A0A103ZHI0"/>
<dbReference type="Pfam" id="PF13649">
    <property type="entry name" value="Methyltransf_25"/>
    <property type="match status" value="1"/>
</dbReference>
<keyword evidence="3" id="KW-0949">S-adenosyl-L-methionine</keyword>
<gene>
    <name evidence="5" type="ORF">WS90_02050</name>
</gene>
<protein>
    <submittedName>
        <fullName evidence="5">Methyltransferase</fullName>
    </submittedName>
</protein>
<evidence type="ECO:0000256" key="3">
    <source>
        <dbReference type="ARBA" id="ARBA00022691"/>
    </source>
</evidence>
<dbReference type="SUPFAM" id="SSF53335">
    <property type="entry name" value="S-adenosyl-L-methionine-dependent methyltransferases"/>
    <property type="match status" value="1"/>
</dbReference>
<dbReference type="InterPro" id="IPR041698">
    <property type="entry name" value="Methyltransf_25"/>
</dbReference>
<proteinExistence type="predicted"/>
<comment type="caution">
    <text evidence="5">The sequence shown here is derived from an EMBL/GenBank/DDBJ whole genome shotgun (WGS) entry which is preliminary data.</text>
</comment>
<organism evidence="5 6">
    <name type="scientific">Burkholderia cepacia</name>
    <name type="common">Pseudomonas cepacia</name>
    <dbReference type="NCBI Taxonomy" id="292"/>
    <lineage>
        <taxon>Bacteria</taxon>
        <taxon>Pseudomonadati</taxon>
        <taxon>Pseudomonadota</taxon>
        <taxon>Betaproteobacteria</taxon>
        <taxon>Burkholderiales</taxon>
        <taxon>Burkholderiaceae</taxon>
        <taxon>Burkholderia</taxon>
        <taxon>Burkholderia cepacia complex</taxon>
    </lineage>
</organism>
<feature type="domain" description="Ribosomal RNA adenine methylase transferase N-terminal" evidence="4">
    <location>
        <begin position="33"/>
        <end position="178"/>
    </location>
</feature>
<dbReference type="InterPro" id="IPR029063">
    <property type="entry name" value="SAM-dependent_MTases_sf"/>
</dbReference>
<evidence type="ECO:0000256" key="2">
    <source>
        <dbReference type="ARBA" id="ARBA00022679"/>
    </source>
</evidence>
<dbReference type="GO" id="GO:0000179">
    <property type="term" value="F:rRNA (adenine-N6,N6-)-dimethyltransferase activity"/>
    <property type="evidence" value="ECO:0007669"/>
    <property type="project" value="InterPro"/>
</dbReference>
<dbReference type="Proteomes" id="UP000069001">
    <property type="component" value="Unassembled WGS sequence"/>
</dbReference>
<keyword evidence="2 5" id="KW-0808">Transferase</keyword>
<dbReference type="Gene3D" id="3.40.50.150">
    <property type="entry name" value="Vaccinia Virus protein VP39"/>
    <property type="match status" value="1"/>
</dbReference>
<keyword evidence="1 5" id="KW-0489">Methyltransferase</keyword>
<sequence length="199" mass="21664">MMWPTAWRASALFVREWIGRPASVGALCPSSRHLAREMADAVPDGNGLVVELGGGTGAITTALLERGVAPRRLVVVERSPAFVQHLRRRFPGISIVSGDARQLERLLPSDARVDAIVSCLPLRTLPRDDVTAIVDQCHRVLSADGVMIQFTYDLRPPGRHPLGDSAFVASGSRIVWANFPPARLVTVRSAAETSRFVEH</sequence>
<evidence type="ECO:0000313" key="6">
    <source>
        <dbReference type="Proteomes" id="UP000069001"/>
    </source>
</evidence>
<evidence type="ECO:0000259" key="4">
    <source>
        <dbReference type="SMART" id="SM00650"/>
    </source>
</evidence>
<dbReference type="RefSeq" id="WP_059523803.1">
    <property type="nucleotide sequence ID" value="NZ_LOXZ01000030.1"/>
</dbReference>
<reference evidence="5 6" key="1">
    <citation type="submission" date="2015-11" db="EMBL/GenBank/DDBJ databases">
        <title>Expanding the genomic diversity of Burkholderia species for the development of highly accurate diagnostics.</title>
        <authorList>
            <person name="Sahl J."/>
            <person name="Keim P."/>
            <person name="Wagner D."/>
        </authorList>
    </citation>
    <scope>NUCLEOTIDE SEQUENCE [LARGE SCALE GENOMIC DNA]</scope>
    <source>
        <strain evidence="5 6">MSMB1302</strain>
    </source>
</reference>
<dbReference type="EMBL" id="LOYH01000062">
    <property type="protein sequence ID" value="KVK80142.1"/>
    <property type="molecule type" value="Genomic_DNA"/>
</dbReference>
<name>A0A103ZHI0_BURCE</name>
<dbReference type="CDD" id="cd02440">
    <property type="entry name" value="AdoMet_MTases"/>
    <property type="match status" value="1"/>
</dbReference>